<dbReference type="EMBL" id="KN838854">
    <property type="protein sequence ID" value="KIJ93273.1"/>
    <property type="molecule type" value="Genomic_DNA"/>
</dbReference>
<dbReference type="AlphaFoldDB" id="A0A0C9WWR2"/>
<dbReference type="Proteomes" id="UP000054477">
    <property type="component" value="Unassembled WGS sequence"/>
</dbReference>
<protein>
    <recommendedName>
        <fullName evidence="4">Glycoprotein G</fullName>
    </recommendedName>
</protein>
<organism evidence="2 3">
    <name type="scientific">Laccaria amethystina LaAM-08-1</name>
    <dbReference type="NCBI Taxonomy" id="1095629"/>
    <lineage>
        <taxon>Eukaryota</taxon>
        <taxon>Fungi</taxon>
        <taxon>Dikarya</taxon>
        <taxon>Basidiomycota</taxon>
        <taxon>Agaricomycotina</taxon>
        <taxon>Agaricomycetes</taxon>
        <taxon>Agaricomycetidae</taxon>
        <taxon>Agaricales</taxon>
        <taxon>Agaricineae</taxon>
        <taxon>Hydnangiaceae</taxon>
        <taxon>Laccaria</taxon>
    </lineage>
</organism>
<sequence>RPHATSHNPNHHTNPSRPTTTQNKRDRPLTTTNEHQNDDDDPYHSQTTASARQQTPKTTPTNYDRPPLPINGPERQRPTTIHERQTRTTASTNHTIPKRRQAPTRPPHRRRAPRTTT</sequence>
<evidence type="ECO:0008006" key="4">
    <source>
        <dbReference type="Google" id="ProtNLM"/>
    </source>
</evidence>
<feature type="region of interest" description="Disordered" evidence="1">
    <location>
        <begin position="1"/>
        <end position="117"/>
    </location>
</feature>
<reference evidence="2 3" key="1">
    <citation type="submission" date="2014-04" db="EMBL/GenBank/DDBJ databases">
        <authorList>
            <consortium name="DOE Joint Genome Institute"/>
            <person name="Kuo A."/>
            <person name="Kohler A."/>
            <person name="Nagy L.G."/>
            <person name="Floudas D."/>
            <person name="Copeland A."/>
            <person name="Barry K.W."/>
            <person name="Cichocki N."/>
            <person name="Veneault-Fourrey C."/>
            <person name="LaButti K."/>
            <person name="Lindquist E.A."/>
            <person name="Lipzen A."/>
            <person name="Lundell T."/>
            <person name="Morin E."/>
            <person name="Murat C."/>
            <person name="Sun H."/>
            <person name="Tunlid A."/>
            <person name="Henrissat B."/>
            <person name="Grigoriev I.V."/>
            <person name="Hibbett D.S."/>
            <person name="Martin F."/>
            <person name="Nordberg H.P."/>
            <person name="Cantor M.N."/>
            <person name="Hua S.X."/>
        </authorList>
    </citation>
    <scope>NUCLEOTIDE SEQUENCE [LARGE SCALE GENOMIC DNA]</scope>
    <source>
        <strain evidence="2 3">LaAM-08-1</strain>
    </source>
</reference>
<feature type="compositionally biased region" description="Basic and acidic residues" evidence="1">
    <location>
        <begin position="74"/>
        <end position="86"/>
    </location>
</feature>
<feature type="compositionally biased region" description="Basic residues" evidence="1">
    <location>
        <begin position="96"/>
        <end position="117"/>
    </location>
</feature>
<accession>A0A0C9WWR2</accession>
<feature type="compositionally biased region" description="Polar residues" evidence="1">
    <location>
        <begin position="44"/>
        <end position="62"/>
    </location>
</feature>
<evidence type="ECO:0000313" key="2">
    <source>
        <dbReference type="EMBL" id="KIJ93273.1"/>
    </source>
</evidence>
<gene>
    <name evidence="2" type="ORF">K443DRAFT_65190</name>
</gene>
<feature type="non-terminal residue" evidence="2">
    <location>
        <position position="117"/>
    </location>
</feature>
<reference evidence="3" key="2">
    <citation type="submission" date="2015-01" db="EMBL/GenBank/DDBJ databases">
        <title>Evolutionary Origins and Diversification of the Mycorrhizal Mutualists.</title>
        <authorList>
            <consortium name="DOE Joint Genome Institute"/>
            <consortium name="Mycorrhizal Genomics Consortium"/>
            <person name="Kohler A."/>
            <person name="Kuo A."/>
            <person name="Nagy L.G."/>
            <person name="Floudas D."/>
            <person name="Copeland A."/>
            <person name="Barry K.W."/>
            <person name="Cichocki N."/>
            <person name="Veneault-Fourrey C."/>
            <person name="LaButti K."/>
            <person name="Lindquist E.A."/>
            <person name="Lipzen A."/>
            <person name="Lundell T."/>
            <person name="Morin E."/>
            <person name="Murat C."/>
            <person name="Riley R."/>
            <person name="Ohm R."/>
            <person name="Sun H."/>
            <person name="Tunlid A."/>
            <person name="Henrissat B."/>
            <person name="Grigoriev I.V."/>
            <person name="Hibbett D.S."/>
            <person name="Martin F."/>
        </authorList>
    </citation>
    <scope>NUCLEOTIDE SEQUENCE [LARGE SCALE GENOMIC DNA]</scope>
    <source>
        <strain evidence="3">LaAM-08-1</strain>
    </source>
</reference>
<feature type="compositionally biased region" description="Polar residues" evidence="1">
    <location>
        <begin position="1"/>
        <end position="22"/>
    </location>
</feature>
<evidence type="ECO:0000313" key="3">
    <source>
        <dbReference type="Proteomes" id="UP000054477"/>
    </source>
</evidence>
<evidence type="ECO:0000256" key="1">
    <source>
        <dbReference type="SAM" id="MobiDB-lite"/>
    </source>
</evidence>
<feature type="non-terminal residue" evidence="2">
    <location>
        <position position="1"/>
    </location>
</feature>
<keyword evidence="3" id="KW-1185">Reference proteome</keyword>
<name>A0A0C9WWR2_9AGAR</name>
<dbReference type="HOGENOM" id="CLU_2090486_0_0_1"/>
<proteinExistence type="predicted"/>